<dbReference type="InterPro" id="IPR001138">
    <property type="entry name" value="Zn2Cys6_DnaBD"/>
</dbReference>
<feature type="compositionally biased region" description="Polar residues" evidence="6">
    <location>
        <begin position="1"/>
        <end position="23"/>
    </location>
</feature>
<dbReference type="CDD" id="cd00067">
    <property type="entry name" value="GAL4"/>
    <property type="match status" value="1"/>
</dbReference>
<dbReference type="OrthoDB" id="2123952at2759"/>
<evidence type="ECO:0000256" key="1">
    <source>
        <dbReference type="ARBA" id="ARBA00004123"/>
    </source>
</evidence>
<dbReference type="GO" id="GO:0005634">
    <property type="term" value="C:nucleus"/>
    <property type="evidence" value="ECO:0007669"/>
    <property type="project" value="UniProtKB-SubCell"/>
</dbReference>
<organism evidence="8 9">
    <name type="scientific">Smittium culicis</name>
    <dbReference type="NCBI Taxonomy" id="133412"/>
    <lineage>
        <taxon>Eukaryota</taxon>
        <taxon>Fungi</taxon>
        <taxon>Fungi incertae sedis</taxon>
        <taxon>Zoopagomycota</taxon>
        <taxon>Kickxellomycotina</taxon>
        <taxon>Harpellomycetes</taxon>
        <taxon>Harpellales</taxon>
        <taxon>Legeriomycetaceae</taxon>
        <taxon>Smittium</taxon>
    </lineage>
</organism>
<dbReference type="InterPro" id="IPR036864">
    <property type="entry name" value="Zn2-C6_fun-type_DNA-bd_sf"/>
</dbReference>
<dbReference type="EMBL" id="LSSM01007655">
    <property type="protein sequence ID" value="OMJ07437.1"/>
    <property type="molecule type" value="Genomic_DNA"/>
</dbReference>
<dbReference type="PROSITE" id="PS00463">
    <property type="entry name" value="ZN2_CY6_FUNGAL_1"/>
    <property type="match status" value="1"/>
</dbReference>
<evidence type="ECO:0000256" key="2">
    <source>
        <dbReference type="ARBA" id="ARBA00022723"/>
    </source>
</evidence>
<keyword evidence="5" id="KW-0539">Nucleus</keyword>
<dbReference type="AlphaFoldDB" id="A0A1R1WYL9"/>
<evidence type="ECO:0000313" key="9">
    <source>
        <dbReference type="Proteomes" id="UP000187429"/>
    </source>
</evidence>
<dbReference type="SUPFAM" id="SSF57701">
    <property type="entry name" value="Zn2/Cys6 DNA-binding domain"/>
    <property type="match status" value="1"/>
</dbReference>
<feature type="region of interest" description="Disordered" evidence="6">
    <location>
        <begin position="1"/>
        <end position="51"/>
    </location>
</feature>
<sequence>MNKQYKQLNTSKRPFESISSNGTNEKKKLKKITPKVKTKTNKLSKNSSKTATHGKNLFTCSFCRKKKLRCDSNRPICGPCVEFDELCKYEEFNQEEEVKEGIASIEQKIKAISSKFKKIDDLCRINIAPDFNTASLNSDSVQKINEPVNQLLLDAKNSASLNCAPQIKLALDNTIDINYIVKKSALELGYLEASDDVLIEIIKKLNKSFIIHHIISLEYFVKRIKEKSIPDHLRFSILSFGAKLAEDHIIFKDHLYICGVNYANKAFDLIKFDRNGVDVDKVLTAGLLSLHYIGISKLEKATFLVGKLKNKKIYFLVFSFYQHFSLS</sequence>
<comment type="caution">
    <text evidence="8">The sequence shown here is derived from an EMBL/GenBank/DDBJ whole genome shotgun (WGS) entry which is preliminary data.</text>
</comment>
<accession>A0A1R1WYL9</accession>
<dbReference type="PROSITE" id="PS50048">
    <property type="entry name" value="ZN2_CY6_FUNGAL_2"/>
    <property type="match status" value="1"/>
</dbReference>
<protein>
    <recommendedName>
        <fullName evidence="7">Zn(2)-C6 fungal-type domain-containing protein</fullName>
    </recommendedName>
</protein>
<name>A0A1R1WYL9_9FUNG</name>
<dbReference type="Gene3D" id="4.10.240.10">
    <property type="entry name" value="Zn(2)-C6 fungal-type DNA-binding domain"/>
    <property type="match status" value="1"/>
</dbReference>
<reference evidence="9" key="1">
    <citation type="submission" date="2017-01" db="EMBL/GenBank/DDBJ databases">
        <authorList>
            <person name="Wang Y."/>
            <person name="White M."/>
            <person name="Kvist S."/>
            <person name="Moncalvo J.-M."/>
        </authorList>
    </citation>
    <scope>NUCLEOTIDE SEQUENCE [LARGE SCALE GENOMIC DNA]</scope>
    <source>
        <strain evidence="9">ID-206-W2</strain>
    </source>
</reference>
<gene>
    <name evidence="8" type="ORF">AYI69_g11457</name>
</gene>
<evidence type="ECO:0000256" key="5">
    <source>
        <dbReference type="ARBA" id="ARBA00023242"/>
    </source>
</evidence>
<evidence type="ECO:0000256" key="3">
    <source>
        <dbReference type="ARBA" id="ARBA00023015"/>
    </source>
</evidence>
<keyword evidence="9" id="KW-1185">Reference proteome</keyword>
<comment type="subcellular location">
    <subcellularLocation>
        <location evidence="1">Nucleus</location>
    </subcellularLocation>
</comment>
<feature type="compositionally biased region" description="Basic residues" evidence="6">
    <location>
        <begin position="27"/>
        <end position="42"/>
    </location>
</feature>
<keyword evidence="3" id="KW-0805">Transcription regulation</keyword>
<dbReference type="Proteomes" id="UP000187429">
    <property type="component" value="Unassembled WGS sequence"/>
</dbReference>
<dbReference type="PANTHER" id="PTHR47338">
    <property type="entry name" value="ZN(II)2CYS6 TRANSCRIPTION FACTOR (EUROFUNG)-RELATED"/>
    <property type="match status" value="1"/>
</dbReference>
<dbReference type="GO" id="GO:0008270">
    <property type="term" value="F:zinc ion binding"/>
    <property type="evidence" value="ECO:0007669"/>
    <property type="project" value="InterPro"/>
</dbReference>
<dbReference type="InterPro" id="IPR050815">
    <property type="entry name" value="TF_fung"/>
</dbReference>
<proteinExistence type="predicted"/>
<evidence type="ECO:0000256" key="4">
    <source>
        <dbReference type="ARBA" id="ARBA00023163"/>
    </source>
</evidence>
<evidence type="ECO:0000313" key="8">
    <source>
        <dbReference type="EMBL" id="OMJ07437.1"/>
    </source>
</evidence>
<evidence type="ECO:0000259" key="7">
    <source>
        <dbReference type="PROSITE" id="PS50048"/>
    </source>
</evidence>
<keyword evidence="2" id="KW-0479">Metal-binding</keyword>
<dbReference type="PANTHER" id="PTHR47338:SF5">
    <property type="entry name" value="ZN(II)2CYS6 TRANSCRIPTION FACTOR (EUROFUNG)"/>
    <property type="match status" value="1"/>
</dbReference>
<feature type="domain" description="Zn(2)-C6 fungal-type" evidence="7">
    <location>
        <begin position="59"/>
        <end position="89"/>
    </location>
</feature>
<dbReference type="Pfam" id="PF00172">
    <property type="entry name" value="Zn_clus"/>
    <property type="match status" value="1"/>
</dbReference>
<dbReference type="SMART" id="SM00066">
    <property type="entry name" value="GAL4"/>
    <property type="match status" value="1"/>
</dbReference>
<dbReference type="GO" id="GO:0000981">
    <property type="term" value="F:DNA-binding transcription factor activity, RNA polymerase II-specific"/>
    <property type="evidence" value="ECO:0007669"/>
    <property type="project" value="InterPro"/>
</dbReference>
<keyword evidence="4" id="KW-0804">Transcription</keyword>
<evidence type="ECO:0000256" key="6">
    <source>
        <dbReference type="SAM" id="MobiDB-lite"/>
    </source>
</evidence>